<comment type="caution">
    <text evidence="2">The sequence shown here is derived from an EMBL/GenBank/DDBJ whole genome shotgun (WGS) entry which is preliminary data.</text>
</comment>
<reference evidence="2" key="1">
    <citation type="submission" date="2021-01" db="EMBL/GenBank/DDBJ databases">
        <authorList>
            <person name="Zahm M."/>
            <person name="Roques C."/>
            <person name="Cabau C."/>
            <person name="Klopp C."/>
            <person name="Donnadieu C."/>
            <person name="Jouanno E."/>
            <person name="Lampietro C."/>
            <person name="Louis A."/>
            <person name="Herpin A."/>
            <person name="Echchiki A."/>
            <person name="Berthelot C."/>
            <person name="Parey E."/>
            <person name="Roest-Crollius H."/>
            <person name="Braasch I."/>
            <person name="Postlethwait J."/>
            <person name="Bobe J."/>
            <person name="Montfort J."/>
            <person name="Bouchez O."/>
            <person name="Begum T."/>
            <person name="Mejri S."/>
            <person name="Adams A."/>
            <person name="Chen W.-J."/>
            <person name="Guiguen Y."/>
        </authorList>
    </citation>
    <scope>NUCLEOTIDE SEQUENCE</scope>
    <source>
        <strain evidence="2">YG-15Mar2019-1</strain>
        <tissue evidence="2">Brain</tissue>
    </source>
</reference>
<keyword evidence="3" id="KW-1185">Reference proteome</keyword>
<evidence type="ECO:0000256" key="1">
    <source>
        <dbReference type="SAM" id="MobiDB-lite"/>
    </source>
</evidence>
<evidence type="ECO:0000313" key="2">
    <source>
        <dbReference type="EMBL" id="KAG7464111.1"/>
    </source>
</evidence>
<gene>
    <name evidence="2" type="ORF">MATL_G00183770</name>
</gene>
<protein>
    <submittedName>
        <fullName evidence="2">Uncharacterized protein</fullName>
    </submittedName>
</protein>
<sequence length="112" mass="12192">MSLSPYQTQPQAPASSLSTPAERASFWHMDSPCFKCHTDSSFSQLCAFVFLPRPAPHAAGAADWLRGPASSSCASLARLHRDTRTQRPPRCFCPCHRAASATTDTPHHPTGR</sequence>
<proteinExistence type="predicted"/>
<feature type="region of interest" description="Disordered" evidence="1">
    <location>
        <begin position="1"/>
        <end position="21"/>
    </location>
</feature>
<name>A0A9D3PQ47_MEGAT</name>
<accession>A0A9D3PQ47</accession>
<evidence type="ECO:0000313" key="3">
    <source>
        <dbReference type="Proteomes" id="UP001046870"/>
    </source>
</evidence>
<dbReference type="EMBL" id="JAFDVH010000015">
    <property type="protein sequence ID" value="KAG7464111.1"/>
    <property type="molecule type" value="Genomic_DNA"/>
</dbReference>
<organism evidence="2 3">
    <name type="scientific">Megalops atlanticus</name>
    <name type="common">Tarpon</name>
    <name type="synonym">Clupea gigantea</name>
    <dbReference type="NCBI Taxonomy" id="7932"/>
    <lineage>
        <taxon>Eukaryota</taxon>
        <taxon>Metazoa</taxon>
        <taxon>Chordata</taxon>
        <taxon>Craniata</taxon>
        <taxon>Vertebrata</taxon>
        <taxon>Euteleostomi</taxon>
        <taxon>Actinopterygii</taxon>
        <taxon>Neopterygii</taxon>
        <taxon>Teleostei</taxon>
        <taxon>Elopiformes</taxon>
        <taxon>Megalopidae</taxon>
        <taxon>Megalops</taxon>
    </lineage>
</organism>
<feature type="compositionally biased region" description="Polar residues" evidence="1">
    <location>
        <begin position="1"/>
        <end position="19"/>
    </location>
</feature>
<dbReference type="Proteomes" id="UP001046870">
    <property type="component" value="Chromosome 15"/>
</dbReference>
<dbReference type="AlphaFoldDB" id="A0A9D3PQ47"/>